<evidence type="ECO:0000313" key="2">
    <source>
        <dbReference type="EMBL" id="KAJ7382840.1"/>
    </source>
</evidence>
<feature type="region of interest" description="Disordered" evidence="1">
    <location>
        <begin position="47"/>
        <end position="66"/>
    </location>
</feature>
<dbReference type="EMBL" id="MU825913">
    <property type="protein sequence ID" value="KAJ7382840.1"/>
    <property type="molecule type" value="Genomic_DNA"/>
</dbReference>
<proteinExistence type="predicted"/>
<name>A0A9W9ZK59_9CNID</name>
<accession>A0A9W9ZK59</accession>
<evidence type="ECO:0000313" key="3">
    <source>
        <dbReference type="Proteomes" id="UP001163046"/>
    </source>
</evidence>
<dbReference type="AlphaFoldDB" id="A0A9W9ZK59"/>
<reference evidence="2" key="1">
    <citation type="submission" date="2023-01" db="EMBL/GenBank/DDBJ databases">
        <title>Genome assembly of the deep-sea coral Lophelia pertusa.</title>
        <authorList>
            <person name="Herrera S."/>
            <person name="Cordes E."/>
        </authorList>
    </citation>
    <scope>NUCLEOTIDE SEQUENCE</scope>
    <source>
        <strain evidence="2">USNM1676648</strain>
        <tissue evidence="2">Polyp</tissue>
    </source>
</reference>
<gene>
    <name evidence="2" type="ORF">OS493_032476</name>
</gene>
<feature type="compositionally biased region" description="Polar residues" evidence="1">
    <location>
        <begin position="49"/>
        <end position="66"/>
    </location>
</feature>
<dbReference type="Proteomes" id="UP001163046">
    <property type="component" value="Unassembled WGS sequence"/>
</dbReference>
<sequence>MMELPIINYDQKTGLCYRVVGLVDSRLGVPQPCHAITRASVSHFKGDCSSRQSNRNGSCSTETNLC</sequence>
<protein>
    <submittedName>
        <fullName evidence="2">Uncharacterized protein</fullName>
    </submittedName>
</protein>
<keyword evidence="3" id="KW-1185">Reference proteome</keyword>
<comment type="caution">
    <text evidence="2">The sequence shown here is derived from an EMBL/GenBank/DDBJ whole genome shotgun (WGS) entry which is preliminary data.</text>
</comment>
<organism evidence="2 3">
    <name type="scientific">Desmophyllum pertusum</name>
    <dbReference type="NCBI Taxonomy" id="174260"/>
    <lineage>
        <taxon>Eukaryota</taxon>
        <taxon>Metazoa</taxon>
        <taxon>Cnidaria</taxon>
        <taxon>Anthozoa</taxon>
        <taxon>Hexacorallia</taxon>
        <taxon>Scleractinia</taxon>
        <taxon>Caryophylliina</taxon>
        <taxon>Caryophylliidae</taxon>
        <taxon>Desmophyllum</taxon>
    </lineage>
</organism>
<evidence type="ECO:0000256" key="1">
    <source>
        <dbReference type="SAM" id="MobiDB-lite"/>
    </source>
</evidence>